<feature type="compositionally biased region" description="Polar residues" evidence="6">
    <location>
        <begin position="83"/>
        <end position="102"/>
    </location>
</feature>
<feature type="region of interest" description="Disordered" evidence="6">
    <location>
        <begin position="898"/>
        <end position="942"/>
    </location>
</feature>
<dbReference type="STRING" id="60169.A0A1V6NMX6"/>
<feature type="region of interest" description="Disordered" evidence="6">
    <location>
        <begin position="1260"/>
        <end position="1281"/>
    </location>
</feature>
<dbReference type="Proteomes" id="UP000191408">
    <property type="component" value="Unassembled WGS sequence"/>
</dbReference>
<feature type="compositionally biased region" description="Polar residues" evidence="6">
    <location>
        <begin position="243"/>
        <end position="256"/>
    </location>
</feature>
<dbReference type="PANTHER" id="PTHR23319">
    <property type="entry name" value="GRAM DOMAIN CONTAINING 1B, ISOFORM E"/>
    <property type="match status" value="1"/>
</dbReference>
<reference evidence="10" key="1">
    <citation type="journal article" date="2017" name="Nat. Microbiol.">
        <title>Global analysis of biosynthetic gene clusters reveals vast potential of secondary metabolite production in Penicillium species.</title>
        <authorList>
            <person name="Nielsen J.C."/>
            <person name="Grijseels S."/>
            <person name="Prigent S."/>
            <person name="Ji B."/>
            <person name="Dainat J."/>
            <person name="Nielsen K.F."/>
            <person name="Frisvad J.C."/>
            <person name="Workman M."/>
            <person name="Nielsen J."/>
        </authorList>
    </citation>
    <scope>NUCLEOTIDE SEQUENCE [LARGE SCALE GENOMIC DNA]</scope>
    <source>
        <strain evidence="10">IBT 4502</strain>
    </source>
</reference>
<dbReference type="OrthoDB" id="2162691at2759"/>
<dbReference type="GO" id="GO:0005886">
    <property type="term" value="C:plasma membrane"/>
    <property type="evidence" value="ECO:0007669"/>
    <property type="project" value="TreeGrafter"/>
</dbReference>
<comment type="similarity">
    <text evidence="2">Belongs to the YSP2 family.</text>
</comment>
<evidence type="ECO:0000256" key="6">
    <source>
        <dbReference type="SAM" id="MobiDB-lite"/>
    </source>
</evidence>
<keyword evidence="4 7" id="KW-1133">Transmembrane helix</keyword>
<organism evidence="9 10">
    <name type="scientific">Penicillium polonicum</name>
    <dbReference type="NCBI Taxonomy" id="60169"/>
    <lineage>
        <taxon>Eukaryota</taxon>
        <taxon>Fungi</taxon>
        <taxon>Dikarya</taxon>
        <taxon>Ascomycota</taxon>
        <taxon>Pezizomycotina</taxon>
        <taxon>Eurotiomycetes</taxon>
        <taxon>Eurotiomycetidae</taxon>
        <taxon>Eurotiales</taxon>
        <taxon>Aspergillaceae</taxon>
        <taxon>Penicillium</taxon>
    </lineage>
</organism>
<evidence type="ECO:0000256" key="7">
    <source>
        <dbReference type="SAM" id="Phobius"/>
    </source>
</evidence>
<feature type="compositionally biased region" description="Basic and acidic residues" evidence="6">
    <location>
        <begin position="915"/>
        <end position="929"/>
    </location>
</feature>
<dbReference type="InterPro" id="IPR011993">
    <property type="entry name" value="PH-like_dom_sf"/>
</dbReference>
<feature type="region of interest" description="Disordered" evidence="6">
    <location>
        <begin position="624"/>
        <end position="672"/>
    </location>
</feature>
<dbReference type="GO" id="GO:0120015">
    <property type="term" value="F:sterol transfer activity"/>
    <property type="evidence" value="ECO:0007669"/>
    <property type="project" value="TreeGrafter"/>
</dbReference>
<dbReference type="GO" id="GO:0032366">
    <property type="term" value="P:intracellular sterol transport"/>
    <property type="evidence" value="ECO:0007669"/>
    <property type="project" value="TreeGrafter"/>
</dbReference>
<evidence type="ECO:0000256" key="4">
    <source>
        <dbReference type="ARBA" id="ARBA00022989"/>
    </source>
</evidence>
<dbReference type="GO" id="GO:0032934">
    <property type="term" value="F:sterol binding"/>
    <property type="evidence" value="ECO:0007669"/>
    <property type="project" value="TreeGrafter"/>
</dbReference>
<feature type="compositionally biased region" description="Basic residues" evidence="6">
    <location>
        <begin position="131"/>
        <end position="143"/>
    </location>
</feature>
<dbReference type="GO" id="GO:0005789">
    <property type="term" value="C:endoplasmic reticulum membrane"/>
    <property type="evidence" value="ECO:0007669"/>
    <property type="project" value="TreeGrafter"/>
</dbReference>
<protein>
    <recommendedName>
        <fullName evidence="8">VASt domain-containing protein</fullName>
    </recommendedName>
</protein>
<dbReference type="InterPro" id="IPR004182">
    <property type="entry name" value="GRAM"/>
</dbReference>
<dbReference type="Pfam" id="PF02893">
    <property type="entry name" value="GRAM"/>
    <property type="match status" value="1"/>
</dbReference>
<feature type="compositionally biased region" description="Polar residues" evidence="6">
    <location>
        <begin position="388"/>
        <end position="404"/>
    </location>
</feature>
<comment type="caution">
    <text evidence="9">The sequence shown here is derived from an EMBL/GenBank/DDBJ whole genome shotgun (WGS) entry which is preliminary data.</text>
</comment>
<feature type="compositionally biased region" description="Basic and acidic residues" evidence="6">
    <location>
        <begin position="570"/>
        <end position="585"/>
    </location>
</feature>
<dbReference type="EMBL" id="MDYM01000005">
    <property type="protein sequence ID" value="OQD65907.1"/>
    <property type="molecule type" value="Genomic_DNA"/>
</dbReference>
<dbReference type="PANTHER" id="PTHR23319:SF4">
    <property type="entry name" value="GRAM DOMAIN CONTAINING 1B, ISOFORM E"/>
    <property type="match status" value="1"/>
</dbReference>
<feature type="domain" description="VASt" evidence="8">
    <location>
        <begin position="950"/>
        <end position="1122"/>
    </location>
</feature>
<evidence type="ECO:0000313" key="9">
    <source>
        <dbReference type="EMBL" id="OQD65907.1"/>
    </source>
</evidence>
<comment type="subcellular location">
    <subcellularLocation>
        <location evidence="1">Membrane</location>
        <topology evidence="1">Single-pass membrane protein</topology>
    </subcellularLocation>
</comment>
<feature type="region of interest" description="Disordered" evidence="6">
    <location>
        <begin position="29"/>
        <end position="460"/>
    </location>
</feature>
<dbReference type="CDD" id="cd13220">
    <property type="entry name" value="PH-GRAM_GRAMDC"/>
    <property type="match status" value="1"/>
</dbReference>
<evidence type="ECO:0000256" key="2">
    <source>
        <dbReference type="ARBA" id="ARBA00006582"/>
    </source>
</evidence>
<dbReference type="Gene3D" id="2.30.29.30">
    <property type="entry name" value="Pleckstrin-homology domain (PH domain)/Phosphotyrosine-binding domain (PTB)"/>
    <property type="match status" value="1"/>
</dbReference>
<dbReference type="InterPro" id="IPR051482">
    <property type="entry name" value="Cholesterol_transport"/>
</dbReference>
<sequence length="1331" mass="143066">MFGQFNTSLSLFTWSLRRCTELLLPKKKRERKSSKYTPHDNLPLSRPVCPHQPPDSHYLNVPSIMADSSSSSLRGENRSRRSWTVSAESSALESNGRSSPDSTLERPKTQGGEVVDPKAGPSGFSKLLEARRRRKESKKKHQKQSGEPPVPPVVLENDLHESRSNQSRDGTSAAPSSNGESFAPEGEGNSLLTDDEEPDGPPPLTSHSSHAGFYTSSSPLFKTKSVDVTNTEDPHADAESAVSGRSATGSESNPSERISRRATSGMALDVPANGKKRGTSPGRRFFSSDKKGANDDTEDSSIKSEGNKSGRGLFGSSRRSSLSSKRAQAAPGDIPPVPAPIRTDLMDDKSRSLEASPMPNTPPHTAIPAPATTVTPPTPTEYRPLSAQILSNNVTDSPESLQSENSPSSGVTTVSPSGNMISHRRVRSASAAHGPSKLSNSVSALTPLEEKTPGAKNVPSTQQSGFFSSVFSVAQNAATSFSNTINAQQKARPVAQPVPADADKSINEFTSEDGERTSDNGSKIADGRPSAVETLGAGDLNFSHLDIDARPGESITTADGVVITKPGNPTDKRKNTAVSRRDEEAAKLEDKRAARAVQVAYARPSDVSLAGPTEEALEIQSTTSLPKDGPIMGDQTPPSGSVIDGDQSGGLGRTGSVRSRLARRHRGSSGATTSTIGAIGINAVALGAPGANSSVPRLTGFAVASKKRNRDFHQLFRSVPEDDYLIEDYSCALQREIILAGRIYISEGHICFSSNILGWVTTLVISFDEVVAIEKESTAMVFPNAIAIQTLHARHTFRSLLSRESTYDLMVNIWKINHPTIKSSVNGTRVTNGTGDKTEKVGEEEEESESGSDATDEDEIYDEDEEGDHADSFFEAGDSANASATSLPVRKGLSRKASSLSANAAVPTAGTNGNGDKKNGDKGTSKDAPADFPGPATHAPTEYVDANGQYEKVIKDEIIPAPLGKVFSLVFGPASGDFMTKFLVDNQKCGELQFEGTAKGLTTESPTRKYSYIKPLNAPIGPKQTKCISTETMDLLDLEKAVLVTLSTQTPDVPSGNVFATMTKYLFTWAPGNQTRFLMTCTIEWSGKSWLKGPIEKGAIDGQTTFGNELVKALQVGVVPRARANGAGRGKAKRKKGDGAGRESIAAASLKDTVDPNAGKGESWGLFEPVRPLLEPFTSILSPLWSSNVAILIIGILFYMAFFRSSSPPSMLSHEVGCPGHGLPQRLAAYEEMWRREETELWNWLEDRVGMDGMVFPNVYRSSEPHPSRRSSGVSTSDERELAARLREEKISDREMDHALRTTRQRLDVLEEMMGKRKAQWEAEEPAKSEL</sequence>
<keyword evidence="5 7" id="KW-0472">Membrane</keyword>
<feature type="compositionally biased region" description="Polar residues" evidence="6">
    <location>
        <begin position="164"/>
        <end position="180"/>
    </location>
</feature>
<feature type="region of interest" description="Disordered" evidence="6">
    <location>
        <begin position="560"/>
        <end position="585"/>
    </location>
</feature>
<evidence type="ECO:0000256" key="5">
    <source>
        <dbReference type="ARBA" id="ARBA00023136"/>
    </source>
</evidence>
<dbReference type="GO" id="GO:0032541">
    <property type="term" value="C:cortical endoplasmic reticulum"/>
    <property type="evidence" value="ECO:0007669"/>
    <property type="project" value="TreeGrafter"/>
</dbReference>
<dbReference type="SMART" id="SM00568">
    <property type="entry name" value="GRAM"/>
    <property type="match status" value="1"/>
</dbReference>
<dbReference type="GO" id="GO:0005739">
    <property type="term" value="C:mitochondrion"/>
    <property type="evidence" value="ECO:0007669"/>
    <property type="project" value="TreeGrafter"/>
</dbReference>
<keyword evidence="10" id="KW-1185">Reference proteome</keyword>
<dbReference type="Pfam" id="PF16016">
    <property type="entry name" value="VASt"/>
    <property type="match status" value="1"/>
</dbReference>
<feature type="compositionally biased region" description="Acidic residues" evidence="6">
    <location>
        <begin position="842"/>
        <end position="863"/>
    </location>
</feature>
<evidence type="ECO:0000313" key="10">
    <source>
        <dbReference type="Proteomes" id="UP000191408"/>
    </source>
</evidence>
<feature type="compositionally biased region" description="Polar residues" evidence="6">
    <location>
        <begin position="205"/>
        <end position="231"/>
    </location>
</feature>
<evidence type="ECO:0000256" key="3">
    <source>
        <dbReference type="ARBA" id="ARBA00022692"/>
    </source>
</evidence>
<keyword evidence="3 7" id="KW-0812">Transmembrane</keyword>
<feature type="compositionally biased region" description="Low complexity" evidence="6">
    <location>
        <begin position="405"/>
        <end position="419"/>
    </location>
</feature>
<feature type="compositionally biased region" description="Basic and acidic residues" evidence="6">
    <location>
        <begin position="286"/>
        <end position="308"/>
    </location>
</feature>
<feature type="region of interest" description="Disordered" evidence="6">
    <location>
        <begin position="488"/>
        <end position="529"/>
    </location>
</feature>
<accession>A0A1V6NMX6</accession>
<proteinExistence type="inferred from homology"/>
<dbReference type="PROSITE" id="PS51778">
    <property type="entry name" value="VAST"/>
    <property type="match status" value="1"/>
</dbReference>
<name>A0A1V6NMX6_PENPO</name>
<evidence type="ECO:0000256" key="1">
    <source>
        <dbReference type="ARBA" id="ARBA00004167"/>
    </source>
</evidence>
<feature type="transmembrane region" description="Helical" evidence="7">
    <location>
        <begin position="1184"/>
        <end position="1203"/>
    </location>
</feature>
<gene>
    <name evidence="9" type="ORF">PENPOL_c005G09040</name>
</gene>
<evidence type="ECO:0000259" key="8">
    <source>
        <dbReference type="PROSITE" id="PS51778"/>
    </source>
</evidence>
<dbReference type="GO" id="GO:0140268">
    <property type="term" value="C:endoplasmic reticulum-plasma membrane contact site"/>
    <property type="evidence" value="ECO:0007669"/>
    <property type="project" value="TreeGrafter"/>
</dbReference>
<feature type="compositionally biased region" description="Low complexity" evidence="6">
    <location>
        <begin position="363"/>
        <end position="375"/>
    </location>
</feature>
<feature type="compositionally biased region" description="Low complexity" evidence="6">
    <location>
        <begin position="310"/>
        <end position="324"/>
    </location>
</feature>
<feature type="region of interest" description="Disordered" evidence="6">
    <location>
        <begin position="825"/>
        <end position="863"/>
    </location>
</feature>
<dbReference type="InterPro" id="IPR031968">
    <property type="entry name" value="VASt"/>
</dbReference>